<organism evidence="2 3">
    <name type="scientific">Jeotgalibaca ciconiae</name>
    <dbReference type="NCBI Taxonomy" id="2496265"/>
    <lineage>
        <taxon>Bacteria</taxon>
        <taxon>Bacillati</taxon>
        <taxon>Bacillota</taxon>
        <taxon>Bacilli</taxon>
        <taxon>Lactobacillales</taxon>
        <taxon>Carnobacteriaceae</taxon>
        <taxon>Jeotgalibaca</taxon>
    </lineage>
</organism>
<evidence type="ECO:0000313" key="2">
    <source>
        <dbReference type="EMBL" id="AZP03969.1"/>
    </source>
</evidence>
<name>A0A3Q9BJR8_9LACT</name>
<proteinExistence type="predicted"/>
<protein>
    <recommendedName>
        <fullName evidence="1">Peptidase C39-like domain-containing protein</fullName>
    </recommendedName>
</protein>
<dbReference type="AlphaFoldDB" id="A0A3Q9BJR8"/>
<dbReference type="Gene3D" id="3.90.70.10">
    <property type="entry name" value="Cysteine proteinases"/>
    <property type="match status" value="1"/>
</dbReference>
<dbReference type="Proteomes" id="UP000273326">
    <property type="component" value="Chromosome"/>
</dbReference>
<feature type="domain" description="Peptidase C39-like" evidence="1">
    <location>
        <begin position="66"/>
        <end position="199"/>
    </location>
</feature>
<sequence>MKNFFKATLLLLVVAMGFTYYHEQKENEPKSSVIINNENVQNVTSEKDVPNREEHPSKIELVRTSDVPLFLQTADEWKDISYGTDGDENMAENGCAIATLAMIGNYYGFESTPATVQEWAQNDYYIYGAGTSWEIFEDYALFHELDFLNLGNNIEWAKEELEKGHLVIVSVDVSQFTDVGHIMLLTGYQDGKFSLNDPNDDLENKFHNYNWYESSIIEEAGMNYWSYSL</sequence>
<dbReference type="InterPro" id="IPR039564">
    <property type="entry name" value="Peptidase_C39-like"/>
</dbReference>
<dbReference type="KEGG" id="jeh:EJN90_04375"/>
<dbReference type="RefSeq" id="WP_126109047.1">
    <property type="nucleotide sequence ID" value="NZ_CP034465.1"/>
</dbReference>
<evidence type="ECO:0000259" key="1">
    <source>
        <dbReference type="Pfam" id="PF13529"/>
    </source>
</evidence>
<evidence type="ECO:0000313" key="3">
    <source>
        <dbReference type="Proteomes" id="UP000273326"/>
    </source>
</evidence>
<dbReference type="OrthoDB" id="3186156at2"/>
<dbReference type="Pfam" id="PF13529">
    <property type="entry name" value="Peptidase_C39_2"/>
    <property type="match status" value="1"/>
</dbReference>
<reference evidence="3" key="1">
    <citation type="submission" date="2018-12" db="EMBL/GenBank/DDBJ databases">
        <title>Complete genome sequencing of Jeotgalibaca sp. H21T32.</title>
        <authorList>
            <person name="Bae J.-W."/>
            <person name="Lee S.-Y."/>
        </authorList>
    </citation>
    <scope>NUCLEOTIDE SEQUENCE [LARGE SCALE GENOMIC DNA]</scope>
    <source>
        <strain evidence="3">H21T32</strain>
    </source>
</reference>
<accession>A0A3Q9BJR8</accession>
<dbReference type="EMBL" id="CP034465">
    <property type="protein sequence ID" value="AZP03969.1"/>
    <property type="molecule type" value="Genomic_DNA"/>
</dbReference>
<gene>
    <name evidence="2" type="ORF">EJN90_04375</name>
</gene>
<keyword evidence="3" id="KW-1185">Reference proteome</keyword>